<keyword evidence="3" id="KW-1185">Reference proteome</keyword>
<reference evidence="2 3" key="1">
    <citation type="submission" date="2020-08" db="EMBL/GenBank/DDBJ databases">
        <title>Genomic Encyclopedia of Type Strains, Phase IV (KMG-IV): sequencing the most valuable type-strain genomes for metagenomic binning, comparative biology and taxonomic classification.</title>
        <authorList>
            <person name="Goeker M."/>
        </authorList>
    </citation>
    <scope>NUCLEOTIDE SEQUENCE [LARGE SCALE GENOMIC DNA]</scope>
    <source>
        <strain evidence="2 3">DSM 101015</strain>
    </source>
</reference>
<evidence type="ECO:0000313" key="2">
    <source>
        <dbReference type="EMBL" id="MBB4175339.1"/>
    </source>
</evidence>
<sequence>MVRLFLGATVIAAALAGPLMAQSSEKETQCGYQAEVVKAIQQARLDRVRERKVQEHVLAVATWPDNYNTAIPLLTPWVYEMKMRDVRKQDLAAAWTELCLAQ</sequence>
<name>A0A7W6MAA0_9RHOB</name>
<comment type="caution">
    <text evidence="2">The sequence shown here is derived from an EMBL/GenBank/DDBJ whole genome shotgun (WGS) entry which is preliminary data.</text>
</comment>
<evidence type="ECO:0000313" key="3">
    <source>
        <dbReference type="Proteomes" id="UP000565745"/>
    </source>
</evidence>
<dbReference type="AlphaFoldDB" id="A0A7W6MAA0"/>
<proteinExistence type="predicted"/>
<protein>
    <recommendedName>
        <fullName evidence="4">HdeA/HdeB family protein</fullName>
    </recommendedName>
</protein>
<keyword evidence="1" id="KW-0732">Signal</keyword>
<dbReference type="RefSeq" id="WP_025056369.1">
    <property type="nucleotide sequence ID" value="NZ_JACIFU010000004.1"/>
</dbReference>
<evidence type="ECO:0008006" key="4">
    <source>
        <dbReference type="Google" id="ProtNLM"/>
    </source>
</evidence>
<feature type="signal peptide" evidence="1">
    <location>
        <begin position="1"/>
        <end position="21"/>
    </location>
</feature>
<organism evidence="2 3">
    <name type="scientific">Sulfitobacter noctilucicola</name>
    <dbReference type="NCBI Taxonomy" id="1342301"/>
    <lineage>
        <taxon>Bacteria</taxon>
        <taxon>Pseudomonadati</taxon>
        <taxon>Pseudomonadota</taxon>
        <taxon>Alphaproteobacteria</taxon>
        <taxon>Rhodobacterales</taxon>
        <taxon>Roseobacteraceae</taxon>
        <taxon>Sulfitobacter</taxon>
    </lineage>
</organism>
<dbReference type="EMBL" id="JACIFU010000004">
    <property type="protein sequence ID" value="MBB4175339.1"/>
    <property type="molecule type" value="Genomic_DNA"/>
</dbReference>
<feature type="chain" id="PRO_5030898322" description="HdeA/HdeB family protein" evidence="1">
    <location>
        <begin position="22"/>
        <end position="102"/>
    </location>
</feature>
<gene>
    <name evidence="2" type="ORF">GGR93_003132</name>
</gene>
<evidence type="ECO:0000256" key="1">
    <source>
        <dbReference type="SAM" id="SignalP"/>
    </source>
</evidence>
<dbReference type="Proteomes" id="UP000565745">
    <property type="component" value="Unassembled WGS sequence"/>
</dbReference>
<accession>A0A7W6MAA0</accession>
<dbReference type="OrthoDB" id="7726473at2"/>